<dbReference type="InterPro" id="IPR032109">
    <property type="entry name" value="Big_3_5"/>
</dbReference>
<reference evidence="4" key="1">
    <citation type="journal article" date="2014" name="Int. J. Syst. Evol. Microbiol.">
        <title>Complete genome sequence of Corynebacterium casei LMG S-19264T (=DSM 44701T), isolated from a smear-ripened cheese.</title>
        <authorList>
            <consortium name="US DOE Joint Genome Institute (JGI-PGF)"/>
            <person name="Walter F."/>
            <person name="Albersmeier A."/>
            <person name="Kalinowski J."/>
            <person name="Ruckert C."/>
        </authorList>
    </citation>
    <scope>NUCLEOTIDE SEQUENCE</scope>
    <source>
        <strain evidence="4">CGMCC 1.15794</strain>
    </source>
</reference>
<protein>
    <recommendedName>
        <fullName evidence="3">Bacterial Ig-like domain-containing protein</fullName>
    </recommendedName>
</protein>
<gene>
    <name evidence="4" type="ORF">GCM10010921_28200</name>
</gene>
<evidence type="ECO:0000313" key="4">
    <source>
        <dbReference type="EMBL" id="GGH49841.1"/>
    </source>
</evidence>
<dbReference type="Gene3D" id="2.60.40.10">
    <property type="entry name" value="Immunoglobulins"/>
    <property type="match status" value="1"/>
</dbReference>
<feature type="chain" id="PRO_5038054667" description="Bacterial Ig-like domain-containing protein" evidence="2">
    <location>
        <begin position="32"/>
        <end position="446"/>
    </location>
</feature>
<sequence length="446" mass="45260">MRSSRLRSALLGATLTSLVSASLLAAAPASAAVLNPDNEVNGGDYTITLDPTERSGNEGGNNALTWGPVEVNISTGCPQGYRDSSRTLIVTADGVETIASLNRNNANAALWGLQGNPIQLTGNHASNWLLLNETTLPSGLNRFVVTCEATRQVAGAGVGDAKYFVAFIEVDRAAFSWRVVDRPTTEPPVEKTETTTSVSVTGVTQNSATLTATVSPVEATGAVQFTQNGENIGAPVALVAGTATYSVSGLQPGTSYTFGARYAGDDDHEGSNGQAEPVTTEAAPTPDDQEDVDLGVNVPDETSTDPSGLTIAVVPGAVTLQGADQREQGSEWEATGELGNVTVNDDRRDAAGTPWSLSGSASAFTSGSNSIAATNLGWTPAKVDGPGTAGDAVAPGTGLAAAKPLASGAASGDANARTTVKADLLLKVPAGTPGGNYTSTLTLTLI</sequence>
<accession>A0A917II00</accession>
<evidence type="ECO:0000313" key="5">
    <source>
        <dbReference type="Proteomes" id="UP000657592"/>
    </source>
</evidence>
<name>A0A917II00_9MICO</name>
<dbReference type="Proteomes" id="UP000657592">
    <property type="component" value="Unassembled WGS sequence"/>
</dbReference>
<evidence type="ECO:0000259" key="3">
    <source>
        <dbReference type="Pfam" id="PF16640"/>
    </source>
</evidence>
<feature type="domain" description="Bacterial Ig-like" evidence="3">
    <location>
        <begin position="197"/>
        <end position="279"/>
    </location>
</feature>
<proteinExistence type="predicted"/>
<feature type="signal peptide" evidence="2">
    <location>
        <begin position="1"/>
        <end position="31"/>
    </location>
</feature>
<dbReference type="GO" id="GO:0005975">
    <property type="term" value="P:carbohydrate metabolic process"/>
    <property type="evidence" value="ECO:0007669"/>
    <property type="project" value="UniProtKB-ARBA"/>
</dbReference>
<reference evidence="4" key="2">
    <citation type="submission" date="2020-09" db="EMBL/GenBank/DDBJ databases">
        <authorList>
            <person name="Sun Q."/>
            <person name="Zhou Y."/>
        </authorList>
    </citation>
    <scope>NUCLEOTIDE SEQUENCE</scope>
    <source>
        <strain evidence="4">CGMCC 1.15794</strain>
    </source>
</reference>
<dbReference type="AlphaFoldDB" id="A0A917II00"/>
<dbReference type="InterPro" id="IPR013783">
    <property type="entry name" value="Ig-like_fold"/>
</dbReference>
<feature type="region of interest" description="Disordered" evidence="1">
    <location>
        <begin position="261"/>
        <end position="291"/>
    </location>
</feature>
<keyword evidence="2" id="KW-0732">Signal</keyword>
<dbReference type="Pfam" id="PF16640">
    <property type="entry name" value="Big_3_5"/>
    <property type="match status" value="1"/>
</dbReference>
<evidence type="ECO:0000256" key="1">
    <source>
        <dbReference type="SAM" id="MobiDB-lite"/>
    </source>
</evidence>
<keyword evidence="5" id="KW-1185">Reference proteome</keyword>
<dbReference type="EMBL" id="BMJY01000019">
    <property type="protein sequence ID" value="GGH49841.1"/>
    <property type="molecule type" value="Genomic_DNA"/>
</dbReference>
<comment type="caution">
    <text evidence="4">The sequence shown here is derived from an EMBL/GenBank/DDBJ whole genome shotgun (WGS) entry which is preliminary data.</text>
</comment>
<evidence type="ECO:0000256" key="2">
    <source>
        <dbReference type="SAM" id="SignalP"/>
    </source>
</evidence>
<dbReference type="RefSeq" id="WP_188756989.1">
    <property type="nucleotide sequence ID" value="NZ_BMJY01000019.1"/>
</dbReference>
<organism evidence="4 5">
    <name type="scientific">Microbacterium album</name>
    <dbReference type="NCBI Taxonomy" id="2053191"/>
    <lineage>
        <taxon>Bacteria</taxon>
        <taxon>Bacillati</taxon>
        <taxon>Actinomycetota</taxon>
        <taxon>Actinomycetes</taxon>
        <taxon>Micrococcales</taxon>
        <taxon>Microbacteriaceae</taxon>
        <taxon>Microbacterium</taxon>
    </lineage>
</organism>